<evidence type="ECO:0000259" key="8">
    <source>
        <dbReference type="Pfam" id="PF02900"/>
    </source>
</evidence>
<dbReference type="GO" id="GO:0008198">
    <property type="term" value="F:ferrous iron binding"/>
    <property type="evidence" value="ECO:0007669"/>
    <property type="project" value="InterPro"/>
</dbReference>
<keyword evidence="4" id="KW-0479">Metal-binding</keyword>
<dbReference type="InterPro" id="IPR058240">
    <property type="entry name" value="rSAM_sf"/>
</dbReference>
<evidence type="ECO:0000313" key="9">
    <source>
        <dbReference type="EMBL" id="AHF24245.1"/>
    </source>
</evidence>
<keyword evidence="6" id="KW-0411">Iron-sulfur</keyword>
<evidence type="ECO:0000256" key="7">
    <source>
        <dbReference type="SAM" id="MobiDB-lite"/>
    </source>
</evidence>
<evidence type="ECO:0000256" key="5">
    <source>
        <dbReference type="ARBA" id="ARBA00023004"/>
    </source>
</evidence>
<feature type="compositionally biased region" description="Basic and acidic residues" evidence="7">
    <location>
        <begin position="172"/>
        <end position="186"/>
    </location>
</feature>
<dbReference type="Pfam" id="PF02900">
    <property type="entry name" value="LigB"/>
    <property type="match status" value="1"/>
</dbReference>
<feature type="region of interest" description="Disordered" evidence="7">
    <location>
        <begin position="172"/>
        <end position="197"/>
    </location>
</feature>
<dbReference type="GO" id="GO:0051539">
    <property type="term" value="F:4 iron, 4 sulfur cluster binding"/>
    <property type="evidence" value="ECO:0007669"/>
    <property type="project" value="UniProtKB-KW"/>
</dbReference>
<dbReference type="SUPFAM" id="SSF53213">
    <property type="entry name" value="LigB-like"/>
    <property type="match status" value="1"/>
</dbReference>
<name>W0FMM9_9BACT</name>
<dbReference type="InterPro" id="IPR004183">
    <property type="entry name" value="Xdiol_dOase_suB"/>
</dbReference>
<dbReference type="AlphaFoldDB" id="W0FMM9"/>
<keyword evidence="2" id="KW-0004">4Fe-4S</keyword>
<dbReference type="EMBL" id="KC246788">
    <property type="protein sequence ID" value="AHF24245.1"/>
    <property type="molecule type" value="Genomic_DNA"/>
</dbReference>
<sequence>MGIVFACVVPHPPLIVPAVGRGEEAAIQATIDAYRQVAREVVADKPDLVVVTSPHAPYFRDAFHVTTDATLHGSMACNSSASRWSATPVAANIDLKCFTEAGYRTLGGDLPTVKRTIETLAQSCTCHLEVTTLVVPGLNDDPQEIDALAAWLADIDPGIPYHLSRFFPPIQDGRHPPHSALDDARAGRRCPQASGRRDFRQYVTDHPAAHRTHSPSSSPV</sequence>
<evidence type="ECO:0000256" key="6">
    <source>
        <dbReference type="ARBA" id="ARBA00023014"/>
    </source>
</evidence>
<feature type="domain" description="Extradiol ring-cleavage dioxygenase class III enzyme subunit B" evidence="8">
    <location>
        <begin position="7"/>
        <end position="70"/>
    </location>
</feature>
<dbReference type="GO" id="GO:0016702">
    <property type="term" value="F:oxidoreductase activity, acting on single donors with incorporation of molecular oxygen, incorporation of two atoms of oxygen"/>
    <property type="evidence" value="ECO:0007669"/>
    <property type="project" value="UniProtKB-ARBA"/>
</dbReference>
<evidence type="ECO:0000256" key="1">
    <source>
        <dbReference type="ARBA" id="ARBA00001966"/>
    </source>
</evidence>
<evidence type="ECO:0000256" key="3">
    <source>
        <dbReference type="ARBA" id="ARBA00022691"/>
    </source>
</evidence>
<dbReference type="Gene3D" id="3.40.830.10">
    <property type="entry name" value="LigB-like"/>
    <property type="match status" value="1"/>
</dbReference>
<protein>
    <submittedName>
        <fullName evidence="9">Radical SAM domain-containing protein</fullName>
    </submittedName>
</protein>
<keyword evidence="5" id="KW-0408">Iron</keyword>
<evidence type="ECO:0000256" key="2">
    <source>
        <dbReference type="ARBA" id="ARBA00022485"/>
    </source>
</evidence>
<keyword evidence="3" id="KW-0949">S-adenosyl-L-methionine</keyword>
<dbReference type="SUPFAM" id="SSF102114">
    <property type="entry name" value="Radical SAM enzymes"/>
    <property type="match status" value="1"/>
</dbReference>
<accession>W0FMM9</accession>
<reference evidence="9" key="1">
    <citation type="journal article" date="2013" name="PLoS ONE">
        <title>Metagenomic insights into the carbohydrate-active enzymes carried by the microorganisms adhering to solid digesta in the rumen of cows.</title>
        <authorList>
            <person name="Wang L."/>
            <person name="Hatem A."/>
            <person name="Catalyurek U.V."/>
            <person name="Morrison M."/>
            <person name="Yu Z."/>
        </authorList>
    </citation>
    <scope>NUCLEOTIDE SEQUENCE</scope>
</reference>
<proteinExistence type="predicted"/>
<dbReference type="PANTHER" id="PTHR30352:SF5">
    <property type="entry name" value="PYRUVATE FORMATE-LYASE 1-ACTIVATING ENZYME"/>
    <property type="match status" value="1"/>
</dbReference>
<dbReference type="InterPro" id="IPR034457">
    <property type="entry name" value="Organic_radical-activating"/>
</dbReference>
<dbReference type="PANTHER" id="PTHR30352">
    <property type="entry name" value="PYRUVATE FORMATE-LYASE-ACTIVATING ENZYME"/>
    <property type="match status" value="1"/>
</dbReference>
<organism evidence="9">
    <name type="scientific">uncultured bacterium Contig224</name>
    <dbReference type="NCBI Taxonomy" id="1393538"/>
    <lineage>
        <taxon>Bacteria</taxon>
        <taxon>environmental samples</taxon>
    </lineage>
</organism>
<evidence type="ECO:0000256" key="4">
    <source>
        <dbReference type="ARBA" id="ARBA00022723"/>
    </source>
</evidence>
<comment type="cofactor">
    <cofactor evidence="1">
        <name>[4Fe-4S] cluster</name>
        <dbReference type="ChEBI" id="CHEBI:49883"/>
    </cofactor>
</comment>